<evidence type="ECO:0000313" key="1">
    <source>
        <dbReference type="EMBL" id="KAL0119213.1"/>
    </source>
</evidence>
<sequence>MQELRLEFDLINRKENGQRQHSDMYAYIKKKYKKVEKEREKEIGRTKRLTNFIFFFLIVYAGTRDFMPVEILYLPRGAYLESLISPGTKNVAKRKKIKDRMEEENYERERGDAMAAMVDDAVAEKEKKR</sequence>
<protein>
    <submittedName>
        <fullName evidence="1">Uncharacterized protein</fullName>
    </submittedName>
</protein>
<evidence type="ECO:0000313" key="2">
    <source>
        <dbReference type="Proteomes" id="UP001430953"/>
    </source>
</evidence>
<comment type="caution">
    <text evidence="1">The sequence shown here is derived from an EMBL/GenBank/DDBJ whole genome shotgun (WGS) entry which is preliminary data.</text>
</comment>
<dbReference type="EMBL" id="JADYXP020000008">
    <property type="protein sequence ID" value="KAL0119213.1"/>
    <property type="molecule type" value="Genomic_DNA"/>
</dbReference>
<dbReference type="Proteomes" id="UP001430953">
    <property type="component" value="Unassembled WGS sequence"/>
</dbReference>
<reference evidence="1 2" key="1">
    <citation type="submission" date="2023-03" db="EMBL/GenBank/DDBJ databases">
        <title>High recombination rates correlate with genetic variation in Cardiocondyla obscurior ants.</title>
        <authorList>
            <person name="Errbii M."/>
        </authorList>
    </citation>
    <scope>NUCLEOTIDE SEQUENCE [LARGE SCALE GENOMIC DNA]</scope>
    <source>
        <strain evidence="1">Alpha-2009</strain>
        <tissue evidence="1">Whole body</tissue>
    </source>
</reference>
<organism evidence="1 2">
    <name type="scientific">Cardiocondyla obscurior</name>
    <dbReference type="NCBI Taxonomy" id="286306"/>
    <lineage>
        <taxon>Eukaryota</taxon>
        <taxon>Metazoa</taxon>
        <taxon>Ecdysozoa</taxon>
        <taxon>Arthropoda</taxon>
        <taxon>Hexapoda</taxon>
        <taxon>Insecta</taxon>
        <taxon>Pterygota</taxon>
        <taxon>Neoptera</taxon>
        <taxon>Endopterygota</taxon>
        <taxon>Hymenoptera</taxon>
        <taxon>Apocrita</taxon>
        <taxon>Aculeata</taxon>
        <taxon>Formicoidea</taxon>
        <taxon>Formicidae</taxon>
        <taxon>Myrmicinae</taxon>
        <taxon>Cardiocondyla</taxon>
    </lineage>
</organism>
<accession>A0AAW2FUZ2</accession>
<proteinExistence type="predicted"/>
<keyword evidence="2" id="KW-1185">Reference proteome</keyword>
<name>A0AAW2FUZ2_9HYME</name>
<gene>
    <name evidence="1" type="ORF">PUN28_009654</name>
</gene>
<dbReference type="AlphaFoldDB" id="A0AAW2FUZ2"/>